<dbReference type="OrthoDB" id="418131at2759"/>
<sequence length="187" mass="20739">MSSPTKLPIRTQHCRFCNNLLLATTRSLSTLPRRSSPAADSALILPLEKLRTTDEESTSTSTQEPSTSTSPNARSSPKHVTILLSTTLPDRRATLIRREDGIEKRILLRCGRCRVVVGYYLDRVHWEGSSQAQKEKEKATREDSEEEGGDEERPPAMYVLPGSLVETEGMGGEGVGEKEWRVWGGDA</sequence>
<reference evidence="3 4" key="1">
    <citation type="submission" date="2016-10" db="EMBL/GenBank/DDBJ databases">
        <title>Genome sequence of the ascomycete fungus Penicillium subrubescens.</title>
        <authorList>
            <person name="De Vries R.P."/>
            <person name="Peng M."/>
            <person name="Dilokpimol A."/>
            <person name="Hilden K."/>
            <person name="Makela M.R."/>
            <person name="Grigoriev I."/>
            <person name="Riley R."/>
            <person name="Granchi Z."/>
        </authorList>
    </citation>
    <scope>NUCLEOTIDE SEQUENCE [LARGE SCALE GENOMIC DNA]</scope>
    <source>
        <strain evidence="3 4">CBS 132785</strain>
    </source>
</reference>
<proteinExistence type="predicted"/>
<dbReference type="EMBL" id="MNBE01000773">
    <property type="protein sequence ID" value="OKO89584.1"/>
    <property type="molecule type" value="Genomic_DNA"/>
</dbReference>
<feature type="region of interest" description="Disordered" evidence="1">
    <location>
        <begin position="128"/>
        <end position="187"/>
    </location>
</feature>
<dbReference type="AlphaFoldDB" id="A0A1Q5SNK6"/>
<dbReference type="Pfam" id="PF25809">
    <property type="entry name" value="STEEP1"/>
    <property type="match status" value="1"/>
</dbReference>
<keyword evidence="4" id="KW-1185">Reference proteome</keyword>
<feature type="region of interest" description="Disordered" evidence="1">
    <location>
        <begin position="42"/>
        <end position="79"/>
    </location>
</feature>
<evidence type="ECO:0000259" key="2">
    <source>
        <dbReference type="Pfam" id="PF25809"/>
    </source>
</evidence>
<gene>
    <name evidence="3" type="ORF">PENSUB_13650</name>
</gene>
<feature type="compositionally biased region" description="Low complexity" evidence="1">
    <location>
        <begin position="58"/>
        <end position="70"/>
    </location>
</feature>
<dbReference type="STRING" id="1316194.A0A1Q5SNK6"/>
<name>A0A1Q5SNK6_9EURO</name>
<comment type="caution">
    <text evidence="3">The sequence shown here is derived from an EMBL/GenBank/DDBJ whole genome shotgun (WGS) entry which is preliminary data.</text>
</comment>
<evidence type="ECO:0000313" key="4">
    <source>
        <dbReference type="Proteomes" id="UP000186955"/>
    </source>
</evidence>
<evidence type="ECO:0000256" key="1">
    <source>
        <dbReference type="SAM" id="MobiDB-lite"/>
    </source>
</evidence>
<organism evidence="3 4">
    <name type="scientific">Penicillium subrubescens</name>
    <dbReference type="NCBI Taxonomy" id="1316194"/>
    <lineage>
        <taxon>Eukaryota</taxon>
        <taxon>Fungi</taxon>
        <taxon>Dikarya</taxon>
        <taxon>Ascomycota</taxon>
        <taxon>Pezizomycotina</taxon>
        <taxon>Eurotiomycetes</taxon>
        <taxon>Eurotiomycetidae</taxon>
        <taxon>Eurotiales</taxon>
        <taxon>Aspergillaceae</taxon>
        <taxon>Penicillium</taxon>
    </lineage>
</organism>
<protein>
    <recommendedName>
        <fullName evidence="2">STEEP1 domain-containing protein</fullName>
    </recommendedName>
</protein>
<evidence type="ECO:0000313" key="3">
    <source>
        <dbReference type="EMBL" id="OKO89584.1"/>
    </source>
</evidence>
<feature type="domain" description="STEEP1" evidence="2">
    <location>
        <begin position="8"/>
        <end position="170"/>
    </location>
</feature>
<dbReference type="Proteomes" id="UP000186955">
    <property type="component" value="Unassembled WGS sequence"/>
</dbReference>
<feature type="compositionally biased region" description="Basic and acidic residues" evidence="1">
    <location>
        <begin position="133"/>
        <end position="142"/>
    </location>
</feature>
<accession>A0A1Q5SNK6</accession>
<dbReference type="InterPro" id="IPR057965">
    <property type="entry name" value="STEEP1_dom"/>
</dbReference>